<protein>
    <recommendedName>
        <fullName evidence="10">One cut domain family member</fullName>
    </recommendedName>
</protein>
<dbReference type="PANTHER" id="PTHR14057:SF47">
    <property type="entry name" value="HOMEOBOX PROTEIN ONECUT"/>
    <property type="match status" value="1"/>
</dbReference>
<feature type="region of interest" description="Disordered" evidence="11">
    <location>
        <begin position="470"/>
        <end position="510"/>
    </location>
</feature>
<dbReference type="EMBL" id="JAUCMV010000005">
    <property type="protein sequence ID" value="KAK0394399.1"/>
    <property type="molecule type" value="Genomic_DNA"/>
</dbReference>
<feature type="region of interest" description="Disordered" evidence="11">
    <location>
        <begin position="262"/>
        <end position="368"/>
    </location>
</feature>
<dbReference type="GO" id="GO:0005634">
    <property type="term" value="C:nucleus"/>
    <property type="evidence" value="ECO:0007669"/>
    <property type="project" value="UniProtKB-SubCell"/>
</dbReference>
<evidence type="ECO:0000256" key="5">
    <source>
        <dbReference type="ARBA" id="ARBA00023155"/>
    </source>
</evidence>
<accession>A0AA39LET0</accession>
<keyword evidence="7 8" id="KW-0539">Nucleus</keyword>
<feature type="compositionally biased region" description="Pro residues" evidence="11">
    <location>
        <begin position="578"/>
        <end position="587"/>
    </location>
</feature>
<keyword evidence="5 8" id="KW-0371">Homeobox</keyword>
<dbReference type="SUPFAM" id="SSF47413">
    <property type="entry name" value="lambda repressor-like DNA-binding domains"/>
    <property type="match status" value="1"/>
</dbReference>
<evidence type="ECO:0000256" key="2">
    <source>
        <dbReference type="ARBA" id="ARBA00008190"/>
    </source>
</evidence>
<evidence type="ECO:0000256" key="4">
    <source>
        <dbReference type="ARBA" id="ARBA00023125"/>
    </source>
</evidence>
<dbReference type="InterPro" id="IPR051649">
    <property type="entry name" value="CUT_Homeobox"/>
</dbReference>
<dbReference type="SMART" id="SM00389">
    <property type="entry name" value="HOX"/>
    <property type="match status" value="1"/>
</dbReference>
<evidence type="ECO:0000256" key="11">
    <source>
        <dbReference type="SAM" id="MobiDB-lite"/>
    </source>
</evidence>
<evidence type="ECO:0000256" key="9">
    <source>
        <dbReference type="RuleBase" id="RU000682"/>
    </source>
</evidence>
<dbReference type="PROSITE" id="PS50071">
    <property type="entry name" value="HOMEOBOX_2"/>
    <property type="match status" value="1"/>
</dbReference>
<keyword evidence="15" id="KW-1185">Reference proteome</keyword>
<feature type="domain" description="Homeobox" evidence="12">
    <location>
        <begin position="501"/>
        <end position="561"/>
    </location>
</feature>
<dbReference type="Pfam" id="PF02376">
    <property type="entry name" value="CUT"/>
    <property type="match status" value="1"/>
</dbReference>
<keyword evidence="6 10" id="KW-0804">Transcription</keyword>
<dbReference type="GO" id="GO:0000981">
    <property type="term" value="F:DNA-binding transcription factor activity, RNA polymerase II-specific"/>
    <property type="evidence" value="ECO:0007669"/>
    <property type="project" value="TreeGrafter"/>
</dbReference>
<comment type="subcellular location">
    <subcellularLocation>
        <location evidence="1 8 9">Nucleus</location>
    </subcellularLocation>
</comment>
<evidence type="ECO:0000256" key="7">
    <source>
        <dbReference type="ARBA" id="ARBA00023242"/>
    </source>
</evidence>
<dbReference type="SMART" id="SM01109">
    <property type="entry name" value="CUT"/>
    <property type="match status" value="1"/>
</dbReference>
<dbReference type="Proteomes" id="UP001175271">
    <property type="component" value="Unassembled WGS sequence"/>
</dbReference>
<evidence type="ECO:0000259" key="13">
    <source>
        <dbReference type="PROSITE" id="PS51042"/>
    </source>
</evidence>
<evidence type="ECO:0000256" key="1">
    <source>
        <dbReference type="ARBA" id="ARBA00004123"/>
    </source>
</evidence>
<keyword evidence="3 10" id="KW-0805">Transcription regulation</keyword>
<dbReference type="SUPFAM" id="SSF46689">
    <property type="entry name" value="Homeodomain-like"/>
    <property type="match status" value="1"/>
</dbReference>
<comment type="similarity">
    <text evidence="2 10">Belongs to the CUT homeobox family.</text>
</comment>
<dbReference type="InterPro" id="IPR010982">
    <property type="entry name" value="Lambda_DNA-bd_dom_sf"/>
</dbReference>
<keyword evidence="4 8" id="KW-0238">DNA-binding</keyword>
<feature type="region of interest" description="Disordered" evidence="11">
    <location>
        <begin position="656"/>
        <end position="682"/>
    </location>
</feature>
<dbReference type="Gene3D" id="1.10.260.40">
    <property type="entry name" value="lambda repressor-like DNA-binding domains"/>
    <property type="match status" value="1"/>
</dbReference>
<feature type="compositionally biased region" description="Low complexity" evidence="11">
    <location>
        <begin position="313"/>
        <end position="360"/>
    </location>
</feature>
<name>A0AA39LET0_9BILA</name>
<dbReference type="CDD" id="cd00086">
    <property type="entry name" value="homeodomain"/>
    <property type="match status" value="1"/>
</dbReference>
<dbReference type="GO" id="GO:0000978">
    <property type="term" value="F:RNA polymerase II cis-regulatory region sequence-specific DNA binding"/>
    <property type="evidence" value="ECO:0007669"/>
    <property type="project" value="TreeGrafter"/>
</dbReference>
<dbReference type="PROSITE" id="PS51042">
    <property type="entry name" value="CUT"/>
    <property type="match status" value="1"/>
</dbReference>
<proteinExistence type="inferred from homology"/>
<reference evidence="14" key="1">
    <citation type="submission" date="2023-06" db="EMBL/GenBank/DDBJ databases">
        <title>Genomic analysis of the entomopathogenic nematode Steinernema hermaphroditum.</title>
        <authorList>
            <person name="Schwarz E.M."/>
            <person name="Heppert J.K."/>
            <person name="Baniya A."/>
            <person name="Schwartz H.T."/>
            <person name="Tan C.-H."/>
            <person name="Antoshechkin I."/>
            <person name="Sternberg P.W."/>
            <person name="Goodrich-Blair H."/>
            <person name="Dillman A.R."/>
        </authorList>
    </citation>
    <scope>NUCLEOTIDE SEQUENCE</scope>
    <source>
        <strain evidence="14">PS9179</strain>
        <tissue evidence="14">Whole animal</tissue>
    </source>
</reference>
<feature type="compositionally biased region" description="Low complexity" evidence="11">
    <location>
        <begin position="661"/>
        <end position="672"/>
    </location>
</feature>
<feature type="DNA-binding region" description="Homeobox" evidence="8">
    <location>
        <begin position="503"/>
        <end position="562"/>
    </location>
</feature>
<organism evidence="14 15">
    <name type="scientific">Steinernema hermaphroditum</name>
    <dbReference type="NCBI Taxonomy" id="289476"/>
    <lineage>
        <taxon>Eukaryota</taxon>
        <taxon>Metazoa</taxon>
        <taxon>Ecdysozoa</taxon>
        <taxon>Nematoda</taxon>
        <taxon>Chromadorea</taxon>
        <taxon>Rhabditida</taxon>
        <taxon>Tylenchina</taxon>
        <taxon>Panagrolaimomorpha</taxon>
        <taxon>Strongyloidoidea</taxon>
        <taxon>Steinernematidae</taxon>
        <taxon>Steinernema</taxon>
    </lineage>
</organism>
<dbReference type="InterPro" id="IPR009057">
    <property type="entry name" value="Homeodomain-like_sf"/>
</dbReference>
<evidence type="ECO:0000256" key="6">
    <source>
        <dbReference type="ARBA" id="ARBA00023163"/>
    </source>
</evidence>
<evidence type="ECO:0000313" key="14">
    <source>
        <dbReference type="EMBL" id="KAK0394399.1"/>
    </source>
</evidence>
<dbReference type="Pfam" id="PF00046">
    <property type="entry name" value="Homeodomain"/>
    <property type="match status" value="1"/>
</dbReference>
<gene>
    <name evidence="14" type="ORF">QR680_000714</name>
</gene>
<evidence type="ECO:0000313" key="15">
    <source>
        <dbReference type="Proteomes" id="UP001175271"/>
    </source>
</evidence>
<dbReference type="FunFam" id="1.10.10.60:FF:000054">
    <property type="entry name" value="One cut domain family member"/>
    <property type="match status" value="1"/>
</dbReference>
<sequence>MEPPAVTSCSVSQLTGVLGGSSNGIRKGRSEMTEYLQIDPFVARGQFEELPENFLDTISPQQTVSHGHVVHQDPSIVSVASPQLASLTPMSLSETGYLLFSGYTTLVSMGAQPSYSTTMKPEPVHDGLSIASHHPIHSTHASLLEKSFGNGPAGLLSPLHIDSNRCADIGLVSSIARPNGRAAGDMLSNLRRPLYIKEEVTGEIVLDHHNSLTHHNQQQYVEPDYLDAQQQQELERMANAETPPAVSNVELASTMIASLIGEPPGANWGSTRNMSPPPPPQIYHSPNPVLNDMPSTRQTSLRIKHDVDDGPISVDDNTASSSNNDDVRTASVSSTRKAAASSSTPSASTASTTNSRTYSTNDKSDPLNAEIDDDIYIDTKDLCKRIAFELKQHSIPQAIFAERILCRSQGTLSDLLRNPKPWNKLKSGRETFRRMYNWVQQPLHQRLAILDMYKSDGEDGGKMYPCSSTVPMMSPPTPAQNVRHYSRNRNQSDDSSQNGGSAPKRPRLVFTDIQKRTLQAIFKETQRPSREMQQTIAEHLRLDISTVANFFMNARRRSRAGINGEDEPAPYQQVRQITPPPVSPPPVTSTTTRSAKSKNAHLYRSESNHSEGSPEGDLSSPEEDCDDTSPVAAITNADSPPHSYEDAVSLADVAVPSGHHSASPPQGAASPPRVQEHREPTAEEVKKGALTLSTMHTIPVAGNKINPGAKQTCHAMLFNYYGSIF</sequence>
<evidence type="ECO:0000259" key="12">
    <source>
        <dbReference type="PROSITE" id="PS50071"/>
    </source>
</evidence>
<feature type="region of interest" description="Disordered" evidence="11">
    <location>
        <begin position="561"/>
        <end position="644"/>
    </location>
</feature>
<dbReference type="FunFam" id="1.10.260.40:FF:000005">
    <property type="entry name" value="One cut domain family member"/>
    <property type="match status" value="1"/>
</dbReference>
<evidence type="ECO:0000256" key="10">
    <source>
        <dbReference type="RuleBase" id="RU361129"/>
    </source>
</evidence>
<dbReference type="InterPro" id="IPR001356">
    <property type="entry name" value="HD"/>
</dbReference>
<feature type="domain" description="CUT" evidence="13">
    <location>
        <begin position="368"/>
        <end position="454"/>
    </location>
</feature>
<dbReference type="AlphaFoldDB" id="A0AA39LET0"/>
<dbReference type="Gene3D" id="1.10.10.60">
    <property type="entry name" value="Homeodomain-like"/>
    <property type="match status" value="1"/>
</dbReference>
<dbReference type="InterPro" id="IPR003350">
    <property type="entry name" value="CUT_dom"/>
</dbReference>
<dbReference type="PANTHER" id="PTHR14057">
    <property type="entry name" value="TRANSCRIPTION FACTOR ONECUT"/>
    <property type="match status" value="1"/>
</dbReference>
<evidence type="ECO:0000256" key="3">
    <source>
        <dbReference type="ARBA" id="ARBA00023015"/>
    </source>
</evidence>
<comment type="caution">
    <text evidence="14">The sequence shown here is derived from an EMBL/GenBank/DDBJ whole genome shotgun (WGS) entry which is preliminary data.</text>
</comment>
<evidence type="ECO:0000256" key="8">
    <source>
        <dbReference type="PROSITE-ProRule" id="PRU00108"/>
    </source>
</evidence>